<dbReference type="OrthoDB" id="364224at2759"/>
<feature type="compositionally biased region" description="Polar residues" evidence="12">
    <location>
        <begin position="558"/>
        <end position="570"/>
    </location>
</feature>
<evidence type="ECO:0000256" key="10">
    <source>
        <dbReference type="ARBA" id="ARBA00023242"/>
    </source>
</evidence>
<dbReference type="Pfam" id="PF00400">
    <property type="entry name" value="WD40"/>
    <property type="match status" value="3"/>
</dbReference>
<dbReference type="GO" id="GO:0006606">
    <property type="term" value="P:protein import into nucleus"/>
    <property type="evidence" value="ECO:0007669"/>
    <property type="project" value="TreeGrafter"/>
</dbReference>
<protein>
    <recommendedName>
        <fullName evidence="15">GTPase-activating protein S13</fullName>
    </recommendedName>
</protein>
<keyword evidence="5" id="KW-0677">Repeat</keyword>
<keyword evidence="3" id="KW-0813">Transport</keyword>
<proteinExistence type="inferred from homology"/>
<evidence type="ECO:0000256" key="4">
    <source>
        <dbReference type="ARBA" id="ARBA00022574"/>
    </source>
</evidence>
<dbReference type="PROSITE" id="PS50082">
    <property type="entry name" value="WD_REPEATS_2"/>
    <property type="match status" value="1"/>
</dbReference>
<name>A0A7J7IMY4_9RHOD</name>
<feature type="compositionally biased region" description="Polar residues" evidence="12">
    <location>
        <begin position="377"/>
        <end position="398"/>
    </location>
</feature>
<evidence type="ECO:0000256" key="1">
    <source>
        <dbReference type="ARBA" id="ARBA00004567"/>
    </source>
</evidence>
<dbReference type="InterPro" id="IPR001680">
    <property type="entry name" value="WD40_rpt"/>
</dbReference>
<dbReference type="PANTHER" id="PTHR11024:SF2">
    <property type="entry name" value="PROTEIN SEC13 HOMOLOG"/>
    <property type="match status" value="1"/>
</dbReference>
<dbReference type="GO" id="GO:0090114">
    <property type="term" value="P:COPII-coated vesicle budding"/>
    <property type="evidence" value="ECO:0007669"/>
    <property type="project" value="TreeGrafter"/>
</dbReference>
<evidence type="ECO:0000256" key="12">
    <source>
        <dbReference type="SAM" id="MobiDB-lite"/>
    </source>
</evidence>
<accession>A0A7J7IMY4</accession>
<dbReference type="Proteomes" id="UP000530660">
    <property type="component" value="Unassembled WGS sequence"/>
</dbReference>
<dbReference type="InterPro" id="IPR037363">
    <property type="entry name" value="Sec13/Seh1_fam"/>
</dbReference>
<dbReference type="SUPFAM" id="SSF50978">
    <property type="entry name" value="WD40 repeat-like"/>
    <property type="match status" value="1"/>
</dbReference>
<comment type="similarity">
    <text evidence="2">Belongs to the WD repeat SEC13 family.</text>
</comment>
<dbReference type="AlphaFoldDB" id="A0A7J7IMY4"/>
<gene>
    <name evidence="13" type="ORF">F1559_002855</name>
</gene>
<dbReference type="Gene3D" id="2.130.10.10">
    <property type="entry name" value="YVTN repeat-like/Quinoprotein amine dehydrogenase"/>
    <property type="match status" value="1"/>
</dbReference>
<feature type="repeat" description="WD" evidence="11">
    <location>
        <begin position="259"/>
        <end position="293"/>
    </location>
</feature>
<keyword evidence="9" id="KW-0906">Nuclear pore complex</keyword>
<dbReference type="InterPro" id="IPR015943">
    <property type="entry name" value="WD40/YVTN_repeat-like_dom_sf"/>
</dbReference>
<evidence type="ECO:0000256" key="9">
    <source>
        <dbReference type="ARBA" id="ARBA00023132"/>
    </source>
</evidence>
<evidence type="ECO:0000256" key="6">
    <source>
        <dbReference type="ARBA" id="ARBA00022816"/>
    </source>
</evidence>
<evidence type="ECO:0000256" key="7">
    <source>
        <dbReference type="ARBA" id="ARBA00022927"/>
    </source>
</evidence>
<dbReference type="InterPro" id="IPR036322">
    <property type="entry name" value="WD40_repeat_dom_sf"/>
</dbReference>
<dbReference type="GO" id="GO:0051028">
    <property type="term" value="P:mRNA transport"/>
    <property type="evidence" value="ECO:0007669"/>
    <property type="project" value="UniProtKB-KW"/>
</dbReference>
<keyword evidence="8" id="KW-0811">Translocation</keyword>
<organism evidence="13 14">
    <name type="scientific">Cyanidiococcus yangmingshanensis</name>
    <dbReference type="NCBI Taxonomy" id="2690220"/>
    <lineage>
        <taxon>Eukaryota</taxon>
        <taxon>Rhodophyta</taxon>
        <taxon>Bangiophyceae</taxon>
        <taxon>Cyanidiales</taxon>
        <taxon>Cyanidiaceae</taxon>
        <taxon>Cyanidiococcus</taxon>
    </lineage>
</organism>
<dbReference type="PROSITE" id="PS50294">
    <property type="entry name" value="WD_REPEATS_REGION"/>
    <property type="match status" value="1"/>
</dbReference>
<feature type="region of interest" description="Disordered" evidence="12">
    <location>
        <begin position="370"/>
        <end position="409"/>
    </location>
</feature>
<evidence type="ECO:0000256" key="2">
    <source>
        <dbReference type="ARBA" id="ARBA00010102"/>
    </source>
</evidence>
<evidence type="ECO:0000313" key="14">
    <source>
        <dbReference type="Proteomes" id="UP000530660"/>
    </source>
</evidence>
<feature type="region of interest" description="Disordered" evidence="12">
    <location>
        <begin position="495"/>
        <end position="581"/>
    </location>
</feature>
<dbReference type="GO" id="GO:0031080">
    <property type="term" value="C:nuclear pore outer ring"/>
    <property type="evidence" value="ECO:0007669"/>
    <property type="project" value="TreeGrafter"/>
</dbReference>
<dbReference type="GO" id="GO:0030127">
    <property type="term" value="C:COPII vesicle coat"/>
    <property type="evidence" value="ECO:0007669"/>
    <property type="project" value="TreeGrafter"/>
</dbReference>
<dbReference type="PANTHER" id="PTHR11024">
    <property type="entry name" value="NUCLEAR PORE COMPLEX PROTEIN SEC13 / SEH1 FAMILY MEMBER"/>
    <property type="match status" value="1"/>
</dbReference>
<reference evidence="13 14" key="1">
    <citation type="journal article" date="2020" name="J. Phycol.">
        <title>Comparative genome analysis reveals Cyanidiococcus gen. nov., a new extremophilic red algal genus sister to Cyanidioschyzon (Cyanidioschyzonaceae, Rhodophyta).</title>
        <authorList>
            <person name="Liu S.-L."/>
            <person name="Chiang Y.-R."/>
            <person name="Yoon H.S."/>
            <person name="Fu H.-Y."/>
        </authorList>
    </citation>
    <scope>NUCLEOTIDE SEQUENCE [LARGE SCALE GENOMIC DNA]</scope>
    <source>
        <strain evidence="13 14">THAL066</strain>
    </source>
</reference>
<comment type="caution">
    <text evidence="13">The sequence shown here is derived from an EMBL/GenBank/DDBJ whole genome shotgun (WGS) entry which is preliminary data.</text>
</comment>
<dbReference type="SMART" id="SM00320">
    <property type="entry name" value="WD40"/>
    <property type="match status" value="6"/>
</dbReference>
<dbReference type="GO" id="GO:0005198">
    <property type="term" value="F:structural molecule activity"/>
    <property type="evidence" value="ECO:0007669"/>
    <property type="project" value="InterPro"/>
</dbReference>
<keyword evidence="10" id="KW-0539">Nucleus</keyword>
<comment type="subcellular location">
    <subcellularLocation>
        <location evidence="1">Nucleus</location>
        <location evidence="1">Nuclear pore complex</location>
    </subcellularLocation>
</comment>
<evidence type="ECO:0000256" key="3">
    <source>
        <dbReference type="ARBA" id="ARBA00022448"/>
    </source>
</evidence>
<keyword evidence="14" id="KW-1185">Reference proteome</keyword>
<dbReference type="EMBL" id="VWRR01000003">
    <property type="protein sequence ID" value="KAF6004473.1"/>
    <property type="molecule type" value="Genomic_DNA"/>
</dbReference>
<evidence type="ECO:0000256" key="5">
    <source>
        <dbReference type="ARBA" id="ARBA00022737"/>
    </source>
</evidence>
<keyword evidence="7" id="KW-0653">Protein transport</keyword>
<sequence>MTEVQTEGTLVVPKIFIETQHDDRIHDVQFDFYGRRLATCSADGKIKVFECTDASGGVGALQSARLLTELQASTNGPVWQVSWAHPRFGTVLGSCSFDGRAIIWAEPEPPAWPGGARSRPGSGLHLQPIYEHRVHEPASVNAIAFAPPEYGLVFACASSDGRVSVCRRDEHDGSWRTDWVCEPASGVAHQLGATCLSWAPARLVGDKIDNGFAETEYQWTPMRLATGGCDHHVRLWVYDSVSETWQAENDSAHPDSGVLTGHTDWVRAVAWCPSRSVGDVLATAGQDHRVRIWRRVQTANEQSAFHQEGSLWSYVELPRFKAPCWGLSWSTTGLLLAVACGDQTVSIWKQALSGEWKQVAEATEAGAQAIRAREQASAEQMSNVATGTGATNAPSSARRTAPGGDTASYYPNTSSAISSGPQPGINPMVRPGGSTFHAAVVPGMAGMRSDTGASAAAFDPQMANAGPVQGLRVPGVGSAATATAMTNIWSANNPAASGARPANPYGPLSGTQNTASVPPPPPSVSPSATRLRSPAYGSMGTPAVPSLPPLSAGMAAPPQSSVNAPPTQVPHQLLAPPPPPQRAFDERGDVAPDTCINPTTLPLHQLPQAHRRIIVECRLLKRRLLICGQTCPLQ</sequence>
<keyword evidence="6" id="KW-0509">mRNA transport</keyword>
<evidence type="ECO:0008006" key="15">
    <source>
        <dbReference type="Google" id="ProtNLM"/>
    </source>
</evidence>
<evidence type="ECO:0000256" key="11">
    <source>
        <dbReference type="PROSITE-ProRule" id="PRU00221"/>
    </source>
</evidence>
<evidence type="ECO:0000313" key="13">
    <source>
        <dbReference type="EMBL" id="KAF6004473.1"/>
    </source>
</evidence>
<evidence type="ECO:0000256" key="8">
    <source>
        <dbReference type="ARBA" id="ARBA00023010"/>
    </source>
</evidence>
<keyword evidence="4 11" id="KW-0853">WD repeat</keyword>